<gene>
    <name evidence="3" type="primary">LOC107459093</name>
</gene>
<protein>
    <submittedName>
        <fullName evidence="3">Uncharacterized protein LOC107459093</fullName>
    </submittedName>
</protein>
<name>A0A6P4B643_ARADU</name>
<dbReference type="Proteomes" id="UP000515211">
    <property type="component" value="Chromosome 7"/>
</dbReference>
<dbReference type="Gene3D" id="2.40.70.10">
    <property type="entry name" value="Acid Proteases"/>
    <property type="match status" value="1"/>
</dbReference>
<feature type="compositionally biased region" description="Basic and acidic residues" evidence="1">
    <location>
        <begin position="148"/>
        <end position="168"/>
    </location>
</feature>
<keyword evidence="2" id="KW-1185">Reference proteome</keyword>
<proteinExistence type="predicted"/>
<reference evidence="2" key="1">
    <citation type="journal article" date="2016" name="Nat. Genet.">
        <title>The genome sequences of Arachis duranensis and Arachis ipaensis, the diploid ancestors of cultivated peanut.</title>
        <authorList>
            <person name="Bertioli D.J."/>
            <person name="Cannon S.B."/>
            <person name="Froenicke L."/>
            <person name="Huang G."/>
            <person name="Farmer A.D."/>
            <person name="Cannon E.K."/>
            <person name="Liu X."/>
            <person name="Gao D."/>
            <person name="Clevenger J."/>
            <person name="Dash S."/>
            <person name="Ren L."/>
            <person name="Moretzsohn M.C."/>
            <person name="Shirasawa K."/>
            <person name="Huang W."/>
            <person name="Vidigal B."/>
            <person name="Abernathy B."/>
            <person name="Chu Y."/>
            <person name="Niederhuth C.E."/>
            <person name="Umale P."/>
            <person name="Araujo A.C."/>
            <person name="Kozik A."/>
            <person name="Kim K.D."/>
            <person name="Burow M.D."/>
            <person name="Varshney R.K."/>
            <person name="Wang X."/>
            <person name="Zhang X."/>
            <person name="Barkley N."/>
            <person name="Guimaraes P.M."/>
            <person name="Isobe S."/>
            <person name="Guo B."/>
            <person name="Liao B."/>
            <person name="Stalker H.T."/>
            <person name="Schmitz R.J."/>
            <person name="Scheffler B.E."/>
            <person name="Leal-Bertioli S.C."/>
            <person name="Xun X."/>
            <person name="Jackson S.A."/>
            <person name="Michelmore R."/>
            <person name="Ozias-Akins P."/>
        </authorList>
    </citation>
    <scope>NUCLEOTIDE SEQUENCE [LARGE SCALE GENOMIC DNA]</scope>
    <source>
        <strain evidence="2">cv. V14167</strain>
    </source>
</reference>
<accession>A0A6P4B643</accession>
<dbReference type="InterPro" id="IPR021109">
    <property type="entry name" value="Peptidase_aspartic_dom_sf"/>
</dbReference>
<dbReference type="RefSeq" id="XP_015932793.1">
    <property type="nucleotide sequence ID" value="XM_016077307.1"/>
</dbReference>
<evidence type="ECO:0000256" key="1">
    <source>
        <dbReference type="SAM" id="MobiDB-lite"/>
    </source>
</evidence>
<dbReference type="KEGG" id="adu:107459093"/>
<dbReference type="AlphaFoldDB" id="A0A6P4B643"/>
<reference evidence="3" key="2">
    <citation type="submission" date="2025-08" db="UniProtKB">
        <authorList>
            <consortium name="RefSeq"/>
        </authorList>
    </citation>
    <scope>IDENTIFICATION</scope>
    <source>
        <tissue evidence="3">Whole plant</tissue>
    </source>
</reference>
<dbReference type="PANTHER" id="PTHR33067:SF31">
    <property type="entry name" value="RNA-DIRECTED DNA POLYMERASE"/>
    <property type="match status" value="1"/>
</dbReference>
<sequence length="187" mass="21460">MTKECSALIQKDIPTKKKDPGSFYIPYAIGNTMIERGFYDLGASINLMPLSLMRKLQINELKPTNITLQLANKTHKQALGGVENMLVKVGRYFLPTDFVILEMEENYLHPIILGRQFLAIAKALIDVEKRELMLRIHDKQLPFHVFKPSHDSEQENRGLNDDHEKVYLEEESNEPQAEPLKASLVEK</sequence>
<feature type="region of interest" description="Disordered" evidence="1">
    <location>
        <begin position="146"/>
        <end position="187"/>
    </location>
</feature>
<organism evidence="2 3">
    <name type="scientific">Arachis duranensis</name>
    <name type="common">Wild peanut</name>
    <dbReference type="NCBI Taxonomy" id="130453"/>
    <lineage>
        <taxon>Eukaryota</taxon>
        <taxon>Viridiplantae</taxon>
        <taxon>Streptophyta</taxon>
        <taxon>Embryophyta</taxon>
        <taxon>Tracheophyta</taxon>
        <taxon>Spermatophyta</taxon>
        <taxon>Magnoliopsida</taxon>
        <taxon>eudicotyledons</taxon>
        <taxon>Gunneridae</taxon>
        <taxon>Pentapetalae</taxon>
        <taxon>rosids</taxon>
        <taxon>fabids</taxon>
        <taxon>Fabales</taxon>
        <taxon>Fabaceae</taxon>
        <taxon>Papilionoideae</taxon>
        <taxon>50 kb inversion clade</taxon>
        <taxon>dalbergioids sensu lato</taxon>
        <taxon>Dalbergieae</taxon>
        <taxon>Pterocarpus clade</taxon>
        <taxon>Arachis</taxon>
    </lineage>
</organism>
<evidence type="ECO:0000313" key="2">
    <source>
        <dbReference type="Proteomes" id="UP000515211"/>
    </source>
</evidence>
<evidence type="ECO:0000313" key="3">
    <source>
        <dbReference type="RefSeq" id="XP_015932793.1"/>
    </source>
</evidence>
<dbReference type="CDD" id="cd00303">
    <property type="entry name" value="retropepsin_like"/>
    <property type="match status" value="1"/>
</dbReference>
<dbReference type="GeneID" id="107459093"/>
<dbReference type="PANTHER" id="PTHR33067">
    <property type="entry name" value="RNA-DIRECTED DNA POLYMERASE-RELATED"/>
    <property type="match status" value="1"/>
</dbReference>